<dbReference type="SUPFAM" id="SSF53448">
    <property type="entry name" value="Nucleotide-diphospho-sugar transferases"/>
    <property type="match status" value="1"/>
</dbReference>
<dbReference type="InterPro" id="IPR001173">
    <property type="entry name" value="Glyco_trans_2-like"/>
</dbReference>
<comment type="caution">
    <text evidence="4">The sequence shown here is derived from an EMBL/GenBank/DDBJ whole genome shotgun (WGS) entry which is preliminary data.</text>
</comment>
<dbReference type="PANTHER" id="PTHR22916:SF51">
    <property type="entry name" value="GLYCOSYLTRANSFERASE EPSH-RELATED"/>
    <property type="match status" value="1"/>
</dbReference>
<evidence type="ECO:0000256" key="1">
    <source>
        <dbReference type="ARBA" id="ARBA00022676"/>
    </source>
</evidence>
<organism evidence="4 5">
    <name type="scientific">Enterococcus faecalis</name>
    <name type="common">Streptococcus faecalis</name>
    <dbReference type="NCBI Taxonomy" id="1351"/>
    <lineage>
        <taxon>Bacteria</taxon>
        <taxon>Bacillati</taxon>
        <taxon>Bacillota</taxon>
        <taxon>Bacilli</taxon>
        <taxon>Lactobacillales</taxon>
        <taxon>Enterococcaceae</taxon>
        <taxon>Enterococcus</taxon>
    </lineage>
</organism>
<dbReference type="GO" id="GO:0016757">
    <property type="term" value="F:glycosyltransferase activity"/>
    <property type="evidence" value="ECO:0007669"/>
    <property type="project" value="UniProtKB-KW"/>
</dbReference>
<dbReference type="OrthoDB" id="396512at2"/>
<sequence length="331" mass="38686">MHKISVIVPAYNVEDYLENCLESISNQTHSNIEIIVVDDGSPDRSGEIAEEYKKKDTRLKVIHQMNGGLSAARNTGLESATGDFVCFIDSDDWIEPDYLELLYIGTQTYEADISVLKIKKITNLDQLKEHTIVERKWEILDREQAMKNLFINNKIGYSANNKLFNKNLFDNLRFPVGKLMEDKATTYLLIDRSEKVAVNSSTKYHYYQSPKSILRGSFNPRIFDSFEVHEDILTFIDKFYPELSINVRTRYVYESIRMMMTMIKNNYTNKEDYLRSIEILQRFEKEVKIDPDFSPKLKKLVKFLLINKNLPYYISSSKLASKFLIKIESVR</sequence>
<dbReference type="Pfam" id="PF00535">
    <property type="entry name" value="Glycos_transf_2"/>
    <property type="match status" value="1"/>
</dbReference>
<evidence type="ECO:0000256" key="2">
    <source>
        <dbReference type="ARBA" id="ARBA00022679"/>
    </source>
</evidence>
<keyword evidence="1" id="KW-0328">Glycosyltransferase</keyword>
<dbReference type="Proteomes" id="UP000275941">
    <property type="component" value="Unassembled WGS sequence"/>
</dbReference>
<accession>A0A3N3ZRA4</accession>
<protein>
    <submittedName>
        <fullName evidence="4">Glycosyltransferase family 2 protein</fullName>
    </submittedName>
</protein>
<proteinExistence type="predicted"/>
<dbReference type="CDD" id="cd00761">
    <property type="entry name" value="Glyco_tranf_GTA_type"/>
    <property type="match status" value="1"/>
</dbReference>
<evidence type="ECO:0000259" key="3">
    <source>
        <dbReference type="Pfam" id="PF00535"/>
    </source>
</evidence>
<name>A0A3N3ZRA4_ENTFL</name>
<keyword evidence="2 4" id="KW-0808">Transferase</keyword>
<dbReference type="EMBL" id="RKOR01000001">
    <property type="protein sequence ID" value="ROY54092.1"/>
    <property type="molecule type" value="Genomic_DNA"/>
</dbReference>
<dbReference type="AlphaFoldDB" id="A0A3N3ZRA4"/>
<evidence type="ECO:0000313" key="5">
    <source>
        <dbReference type="Proteomes" id="UP000275941"/>
    </source>
</evidence>
<evidence type="ECO:0000313" key="4">
    <source>
        <dbReference type="EMBL" id="ROY54092.1"/>
    </source>
</evidence>
<dbReference type="Gene3D" id="3.90.550.10">
    <property type="entry name" value="Spore Coat Polysaccharide Biosynthesis Protein SpsA, Chain A"/>
    <property type="match status" value="1"/>
</dbReference>
<gene>
    <name evidence="4" type="ORF">EGW70_00425</name>
</gene>
<dbReference type="PANTHER" id="PTHR22916">
    <property type="entry name" value="GLYCOSYLTRANSFERASE"/>
    <property type="match status" value="1"/>
</dbReference>
<dbReference type="InterPro" id="IPR029044">
    <property type="entry name" value="Nucleotide-diphossugar_trans"/>
</dbReference>
<feature type="domain" description="Glycosyltransferase 2-like" evidence="3">
    <location>
        <begin position="5"/>
        <end position="171"/>
    </location>
</feature>
<reference evidence="4 5" key="1">
    <citation type="submission" date="2018-10" db="EMBL/GenBank/DDBJ databases">
        <title>Genotypes and phenotypes of Enterococci isolated from broiler chickens.</title>
        <authorList>
            <person name="Muhammad A.R."/>
            <person name="Diarra M.S."/>
        </authorList>
    </citation>
    <scope>NUCLEOTIDE SEQUENCE [LARGE SCALE GENOMIC DNA]</scope>
    <source>
        <strain evidence="4 5">P7 C A21</strain>
    </source>
</reference>